<keyword evidence="2" id="KW-1133">Transmembrane helix</keyword>
<reference evidence="3 4" key="1">
    <citation type="submission" date="2019-01" db="EMBL/GenBank/DDBJ databases">
        <title>Novel species of Nocardioides.</title>
        <authorList>
            <person name="Liu Q."/>
            <person name="Xin Y.-H."/>
        </authorList>
    </citation>
    <scope>NUCLEOTIDE SEQUENCE [LARGE SCALE GENOMIC DNA]</scope>
    <source>
        <strain evidence="3 4">HLT3-15</strain>
    </source>
</reference>
<name>A0A4Q2RRK0_9ACTN</name>
<feature type="compositionally biased region" description="Basic and acidic residues" evidence="1">
    <location>
        <begin position="197"/>
        <end position="206"/>
    </location>
</feature>
<keyword evidence="4" id="KW-1185">Reference proteome</keyword>
<dbReference type="EMBL" id="SDWS01000003">
    <property type="protein sequence ID" value="RYB91338.1"/>
    <property type="molecule type" value="Genomic_DNA"/>
</dbReference>
<gene>
    <name evidence="3" type="ORF">EUA06_08375</name>
</gene>
<feature type="transmembrane region" description="Helical" evidence="2">
    <location>
        <begin position="7"/>
        <end position="28"/>
    </location>
</feature>
<evidence type="ECO:0000313" key="3">
    <source>
        <dbReference type="EMBL" id="RYB91338.1"/>
    </source>
</evidence>
<feature type="region of interest" description="Disordered" evidence="1">
    <location>
        <begin position="32"/>
        <end position="53"/>
    </location>
</feature>
<proteinExistence type="predicted"/>
<evidence type="ECO:0000313" key="4">
    <source>
        <dbReference type="Proteomes" id="UP000291838"/>
    </source>
</evidence>
<dbReference type="Proteomes" id="UP000291838">
    <property type="component" value="Unassembled WGS sequence"/>
</dbReference>
<dbReference type="OrthoDB" id="3786511at2"/>
<evidence type="ECO:0000256" key="1">
    <source>
        <dbReference type="SAM" id="MobiDB-lite"/>
    </source>
</evidence>
<sequence length="322" mass="35068">MTRRGYVAGALAVLVLLVVPLGLVPYVLAPLEPDGEPPARREQPTLDAAGDRSTADAITCDAEAAPPASLPLSGSLQGARLCATTPRYRAWTAPEPLFEDLDVLAAGLGRLEPPEKGAFCAQSGSYHYDLRLVVDAEVVSLRTQPSCLEFSVGGVDYWNTDEPFHAYLTALAQQRSHRDPPPLAPTTALDCTATPRGQDHRLSPLGDPREMVEAVSCWRPDSKDDVGSWRGGAPVAPRDLAVLMGDIPEHTRRDLGFDTGPCGNERYVWQDILGRTSWGDVVVIRGVCDTYLLSDGDSVVPEDQDFWYPSPEAQRILDRLRR</sequence>
<feature type="region of interest" description="Disordered" evidence="1">
    <location>
        <begin position="187"/>
        <end position="206"/>
    </location>
</feature>
<feature type="compositionally biased region" description="Basic and acidic residues" evidence="1">
    <location>
        <begin position="37"/>
        <end position="53"/>
    </location>
</feature>
<keyword evidence="2" id="KW-0472">Membrane</keyword>
<keyword evidence="2" id="KW-0812">Transmembrane</keyword>
<dbReference type="RefSeq" id="WP_129474587.1">
    <property type="nucleotide sequence ID" value="NZ_SDWS01000003.1"/>
</dbReference>
<organism evidence="3 4">
    <name type="scientific">Nocardioides glacieisoli</name>
    <dbReference type="NCBI Taxonomy" id="1168730"/>
    <lineage>
        <taxon>Bacteria</taxon>
        <taxon>Bacillati</taxon>
        <taxon>Actinomycetota</taxon>
        <taxon>Actinomycetes</taxon>
        <taxon>Propionibacteriales</taxon>
        <taxon>Nocardioidaceae</taxon>
        <taxon>Nocardioides</taxon>
    </lineage>
</organism>
<accession>A0A4Q2RRK0</accession>
<comment type="caution">
    <text evidence="3">The sequence shown here is derived from an EMBL/GenBank/DDBJ whole genome shotgun (WGS) entry which is preliminary data.</text>
</comment>
<dbReference type="AlphaFoldDB" id="A0A4Q2RRK0"/>
<protein>
    <submittedName>
        <fullName evidence="3">Uncharacterized protein</fullName>
    </submittedName>
</protein>
<evidence type="ECO:0000256" key="2">
    <source>
        <dbReference type="SAM" id="Phobius"/>
    </source>
</evidence>